<organism evidence="1 2">
    <name type="scientific">Vibrio hippocampi</name>
    <dbReference type="NCBI Taxonomy" id="654686"/>
    <lineage>
        <taxon>Bacteria</taxon>
        <taxon>Pseudomonadati</taxon>
        <taxon>Pseudomonadota</taxon>
        <taxon>Gammaproteobacteria</taxon>
        <taxon>Vibrionales</taxon>
        <taxon>Vibrionaceae</taxon>
        <taxon>Vibrio</taxon>
    </lineage>
</organism>
<dbReference type="EMBL" id="CAKLCM010000002">
    <property type="protein sequence ID" value="CAH0525248.1"/>
    <property type="molecule type" value="Genomic_DNA"/>
</dbReference>
<evidence type="ECO:0000313" key="1">
    <source>
        <dbReference type="EMBL" id="CAH0525248.1"/>
    </source>
</evidence>
<dbReference type="Proteomes" id="UP000838160">
    <property type="component" value="Unassembled WGS sequence"/>
</dbReference>
<name>A0ABM8ZG53_9VIBR</name>
<dbReference type="Pfam" id="PF11859">
    <property type="entry name" value="DUF3379"/>
    <property type="match status" value="1"/>
</dbReference>
<dbReference type="InterPro" id="IPR021806">
    <property type="entry name" value="DUF3379"/>
</dbReference>
<gene>
    <name evidence="1" type="ORF">VHP8226_00875</name>
</gene>
<evidence type="ECO:0000313" key="2">
    <source>
        <dbReference type="Proteomes" id="UP000838160"/>
    </source>
</evidence>
<dbReference type="RefSeq" id="WP_237483899.1">
    <property type="nucleotide sequence ID" value="NZ_CAKLCM010000002.1"/>
</dbReference>
<comment type="caution">
    <text evidence="1">The sequence shown here is derived from an EMBL/GenBank/DDBJ whole genome shotgun (WGS) entry which is preliminary data.</text>
</comment>
<proteinExistence type="predicted"/>
<protein>
    <recommendedName>
        <fullName evidence="3">DUF3379 domain-containing protein</fullName>
    </recommendedName>
</protein>
<reference evidence="1" key="1">
    <citation type="submission" date="2021-12" db="EMBL/GenBank/DDBJ databases">
        <authorList>
            <person name="Rodrigo-Torres L."/>
            <person name="Arahal R. D."/>
            <person name="Lucena T."/>
        </authorList>
    </citation>
    <scope>NUCLEOTIDE SEQUENCE</scope>
    <source>
        <strain evidence="1">CECT 8226</strain>
    </source>
</reference>
<keyword evidence="2" id="KW-1185">Reference proteome</keyword>
<sequence>MDDLEFRRRIMSDPRAKDSEVLQAIRGSDANAKFADDIQSLDAQIKQALQVDVPDDLADRILFNQTESTVIKSTFGKRALSLAASVAFVFGLLAGQVNWGNLVVSPAQATLSQIAIEHVHDEMPFIAPLDEGASEQQINAKLSPFAVKLTEAFPYHVYYLNHCGFGDSNAVHLVFQGDKGKVTLFLTKVPTEKSLNFSEGDMAGMVDPVGDMSLILVGDPNENYKKIGENIKKILNPS</sequence>
<accession>A0ABM8ZG53</accession>
<evidence type="ECO:0008006" key="3">
    <source>
        <dbReference type="Google" id="ProtNLM"/>
    </source>
</evidence>